<evidence type="ECO:0000256" key="2">
    <source>
        <dbReference type="ARBA" id="ARBA00006105"/>
    </source>
</evidence>
<dbReference type="PRINTS" id="PR00406">
    <property type="entry name" value="CYTB5RDTASE"/>
</dbReference>
<gene>
    <name evidence="9" type="primary">CYC2</name>
    <name evidence="9" type="ORF">LCER1_G005768</name>
</gene>
<dbReference type="Proteomes" id="UP000481288">
    <property type="component" value="Unassembled WGS sequence"/>
</dbReference>
<dbReference type="SUPFAM" id="SSF52343">
    <property type="entry name" value="Ferredoxin reductase-like, C-terminal NADP-linked domain"/>
    <property type="match status" value="1"/>
</dbReference>
<comment type="caution">
    <text evidence="9">The sequence shown here is derived from an EMBL/GenBank/DDBJ whole genome shotgun (WGS) entry which is preliminary data.</text>
</comment>
<evidence type="ECO:0000256" key="7">
    <source>
        <dbReference type="SAM" id="MobiDB-lite"/>
    </source>
</evidence>
<organism evidence="9 10">
    <name type="scientific">Lachnellula cervina</name>
    <dbReference type="NCBI Taxonomy" id="1316786"/>
    <lineage>
        <taxon>Eukaryota</taxon>
        <taxon>Fungi</taxon>
        <taxon>Dikarya</taxon>
        <taxon>Ascomycota</taxon>
        <taxon>Pezizomycotina</taxon>
        <taxon>Leotiomycetes</taxon>
        <taxon>Helotiales</taxon>
        <taxon>Lachnaceae</taxon>
        <taxon>Lachnellula</taxon>
    </lineage>
</organism>
<dbReference type="SUPFAM" id="SSF63380">
    <property type="entry name" value="Riboflavin synthase domain-like"/>
    <property type="match status" value="1"/>
</dbReference>
<dbReference type="PANTHER" id="PTHR19370:SF189">
    <property type="entry name" value="CYTOCHROME C MITOCHONDRIAL IMPORT FACTOR CYC2"/>
    <property type="match status" value="1"/>
</dbReference>
<dbReference type="PANTHER" id="PTHR19370">
    <property type="entry name" value="NADH-CYTOCHROME B5 REDUCTASE"/>
    <property type="match status" value="1"/>
</dbReference>
<dbReference type="GO" id="GO:0016491">
    <property type="term" value="F:oxidoreductase activity"/>
    <property type="evidence" value="ECO:0007669"/>
    <property type="project" value="UniProtKB-KW"/>
</dbReference>
<keyword evidence="3 6" id="KW-0285">Flavoprotein</keyword>
<evidence type="ECO:0000256" key="4">
    <source>
        <dbReference type="ARBA" id="ARBA00022827"/>
    </source>
</evidence>
<dbReference type="InterPro" id="IPR017938">
    <property type="entry name" value="Riboflavin_synthase-like_b-brl"/>
</dbReference>
<evidence type="ECO:0000256" key="5">
    <source>
        <dbReference type="ARBA" id="ARBA00023002"/>
    </source>
</evidence>
<evidence type="ECO:0000313" key="9">
    <source>
        <dbReference type="EMBL" id="TVY54621.1"/>
    </source>
</evidence>
<evidence type="ECO:0000313" key="10">
    <source>
        <dbReference type="Proteomes" id="UP000481288"/>
    </source>
</evidence>
<reference evidence="9 10" key="1">
    <citation type="submission" date="2018-05" db="EMBL/GenBank/DDBJ databases">
        <title>Whole genome sequencing for identification of molecular markers to develop diagnostic detection tools for the regulated plant pathogen Lachnellula willkommii.</title>
        <authorList>
            <person name="Giroux E."/>
            <person name="Bilodeau G."/>
        </authorList>
    </citation>
    <scope>NUCLEOTIDE SEQUENCE [LARGE SCALE GENOMIC DNA]</scope>
    <source>
        <strain evidence="9 10">CBS 625.97</strain>
    </source>
</reference>
<feature type="binding site" evidence="6">
    <location>
        <position position="90"/>
    </location>
    <ligand>
        <name>FAD</name>
        <dbReference type="ChEBI" id="CHEBI:57692"/>
    </ligand>
</feature>
<dbReference type="InterPro" id="IPR039261">
    <property type="entry name" value="FNR_nucleotide-bd"/>
</dbReference>
<dbReference type="Pfam" id="PF00175">
    <property type="entry name" value="NAD_binding_1"/>
    <property type="match status" value="1"/>
</dbReference>
<accession>A0A7D8YTE8</accession>
<feature type="domain" description="Oxidoreductase FAD/NAD(P)-binding" evidence="8">
    <location>
        <begin position="123"/>
        <end position="164"/>
    </location>
</feature>
<evidence type="ECO:0000256" key="6">
    <source>
        <dbReference type="PIRSR" id="PIRSR601834-1"/>
    </source>
</evidence>
<sequence length="368" mass="39642">MLLTLRPRGVGSAVEGNPYEEAWGKGTWSVEAKQPELQIARAYTPLPPLEGFSSGLVGSAGMVQGGGGGGAGGGGADLRFLIRREERGEVSRYLHGLPLGAQVELRGPKTEAELPAAVSDVVFLAGGTGIAPALQVVYTLLERRKGDKLPKIRIVWANRKREDCIGGAPSTDHHTSTGNGNDSANAAPAPALAPAPGYMVRELSNLQLKYPENLQVQYVVDEEGTVLDQKRITPLLSTPRSGARTVKYSPVTTRIDKKLLFVSGPEGFVDYLAGPKKWEGGKEGQGELGGVLRRVEVVNWTVFEYAILCVVEWVRVLGLDDNGNNTSVERTEAQAKRCLASAMTPIRLEYSSITPHHDLQGYRYISDV</sequence>
<name>A0A7D8YTE8_9HELO</name>
<comment type="similarity">
    <text evidence="2">Belongs to the flavoprotein pyridine nucleotide cytochrome reductase family.</text>
</comment>
<keyword evidence="10" id="KW-1185">Reference proteome</keyword>
<feature type="non-terminal residue" evidence="9">
    <location>
        <position position="368"/>
    </location>
</feature>
<dbReference type="Gene3D" id="3.40.50.80">
    <property type="entry name" value="Nucleotide-binding domain of ferredoxin-NADP reductase (FNR) module"/>
    <property type="match status" value="1"/>
</dbReference>
<dbReference type="EMBL" id="QGMG01000322">
    <property type="protein sequence ID" value="TVY54621.1"/>
    <property type="molecule type" value="Genomic_DNA"/>
</dbReference>
<protein>
    <submittedName>
        <fullName evidence="9">Cytochrome c mitochondrial import factor CYC2</fullName>
    </submittedName>
</protein>
<dbReference type="OrthoDB" id="432685at2759"/>
<dbReference type="InterPro" id="IPR001834">
    <property type="entry name" value="CBR-like"/>
</dbReference>
<comment type="cofactor">
    <cofactor evidence="1 6">
        <name>FAD</name>
        <dbReference type="ChEBI" id="CHEBI:57692"/>
    </cofactor>
</comment>
<feature type="binding site" evidence="6">
    <location>
        <position position="81"/>
    </location>
    <ligand>
        <name>FAD</name>
        <dbReference type="ChEBI" id="CHEBI:57692"/>
    </ligand>
</feature>
<dbReference type="InterPro" id="IPR001433">
    <property type="entry name" value="OxRdtase_FAD/NAD-bd"/>
</dbReference>
<evidence type="ECO:0000259" key="8">
    <source>
        <dbReference type="Pfam" id="PF00175"/>
    </source>
</evidence>
<feature type="binding site" evidence="6">
    <location>
        <position position="91"/>
    </location>
    <ligand>
        <name>FAD</name>
        <dbReference type="ChEBI" id="CHEBI:57692"/>
    </ligand>
</feature>
<keyword evidence="4 6" id="KW-0274">FAD</keyword>
<dbReference type="AlphaFoldDB" id="A0A7D8YTE8"/>
<feature type="region of interest" description="Disordered" evidence="7">
    <location>
        <begin position="165"/>
        <end position="190"/>
    </location>
</feature>
<evidence type="ECO:0000256" key="3">
    <source>
        <dbReference type="ARBA" id="ARBA00022630"/>
    </source>
</evidence>
<evidence type="ECO:0000256" key="1">
    <source>
        <dbReference type="ARBA" id="ARBA00001974"/>
    </source>
</evidence>
<keyword evidence="5" id="KW-0560">Oxidoreductase</keyword>
<dbReference type="CDD" id="cd06183">
    <property type="entry name" value="cyt_b5_reduct_like"/>
    <property type="match status" value="1"/>
</dbReference>
<proteinExistence type="inferred from homology"/>
<dbReference type="Gene3D" id="2.40.30.10">
    <property type="entry name" value="Translation factors"/>
    <property type="match status" value="1"/>
</dbReference>
<dbReference type="GO" id="GO:0005739">
    <property type="term" value="C:mitochondrion"/>
    <property type="evidence" value="ECO:0007669"/>
    <property type="project" value="TreeGrafter"/>
</dbReference>